<evidence type="ECO:0000259" key="3">
    <source>
        <dbReference type="PROSITE" id="PS50110"/>
    </source>
</evidence>
<reference evidence="4 5" key="1">
    <citation type="submission" date="2018-05" db="EMBL/GenBank/DDBJ databases">
        <authorList>
            <person name="Lanie J.A."/>
            <person name="Ng W.-L."/>
            <person name="Kazmierczak K.M."/>
            <person name="Andrzejewski T.M."/>
            <person name="Davidsen T.M."/>
            <person name="Wayne K.J."/>
            <person name="Tettelin H."/>
            <person name="Glass J.I."/>
            <person name="Rusch D."/>
            <person name="Podicherti R."/>
            <person name="Tsui H.-C.T."/>
            <person name="Winkler M.E."/>
        </authorList>
    </citation>
    <scope>NUCLEOTIDE SEQUENCE [LARGE SCALE GENOMIC DNA]</scope>
    <source>
        <strain evidence="4 5">BUT-10</strain>
    </source>
</reference>
<dbReference type="Gene3D" id="3.40.50.2300">
    <property type="match status" value="1"/>
</dbReference>
<dbReference type="OrthoDB" id="7202050at2"/>
<dbReference type="SUPFAM" id="SSF52172">
    <property type="entry name" value="CheY-like"/>
    <property type="match status" value="1"/>
</dbReference>
<dbReference type="PANTHER" id="PTHR44591">
    <property type="entry name" value="STRESS RESPONSE REGULATOR PROTEIN 1"/>
    <property type="match status" value="1"/>
</dbReference>
<name>A0A328BFF2_9CAUL</name>
<dbReference type="SMART" id="SM00448">
    <property type="entry name" value="REC"/>
    <property type="match status" value="1"/>
</dbReference>
<dbReference type="InterPro" id="IPR001789">
    <property type="entry name" value="Sig_transdc_resp-reg_receiver"/>
</dbReference>
<dbReference type="GO" id="GO:0000160">
    <property type="term" value="P:phosphorelay signal transduction system"/>
    <property type="evidence" value="ECO:0007669"/>
    <property type="project" value="InterPro"/>
</dbReference>
<comment type="caution">
    <text evidence="2">Lacks conserved residue(s) required for the propagation of feature annotation.</text>
</comment>
<sequence length="203" mass="22174">MSDEPMLANLAARIQLRKASILLVEPNSQGMNVLSQVLMGFGATGFVKAENYEEARQAVRGDPLDLIVCEGALQPDEPDGYDFVSELRRSGLPNAMAPVIIVTSHTSRRNVARARDCGAHFVVMKPLSPTVLLERVLWMAQANRPFVTCATYAGPDRRFQNLGPPMGVTGRRSTDLTGEIGAAVDPNMSQDEIDNILQPQRRA</sequence>
<evidence type="ECO:0000256" key="2">
    <source>
        <dbReference type="PROSITE-ProRule" id="PRU00169"/>
    </source>
</evidence>
<feature type="domain" description="Response regulatory" evidence="3">
    <location>
        <begin position="20"/>
        <end position="140"/>
    </location>
</feature>
<accession>A0A328BFF2</accession>
<evidence type="ECO:0000256" key="1">
    <source>
        <dbReference type="ARBA" id="ARBA00022553"/>
    </source>
</evidence>
<organism evidence="4 5">
    <name type="scientific">Phenylobacterium kunshanense</name>
    <dbReference type="NCBI Taxonomy" id="1445034"/>
    <lineage>
        <taxon>Bacteria</taxon>
        <taxon>Pseudomonadati</taxon>
        <taxon>Pseudomonadota</taxon>
        <taxon>Alphaproteobacteria</taxon>
        <taxon>Caulobacterales</taxon>
        <taxon>Caulobacteraceae</taxon>
        <taxon>Phenylobacterium</taxon>
    </lineage>
</organism>
<dbReference type="InterPro" id="IPR050595">
    <property type="entry name" value="Bact_response_regulator"/>
</dbReference>
<keyword evidence="1" id="KW-0597">Phosphoprotein</keyword>
<dbReference type="InterPro" id="IPR011006">
    <property type="entry name" value="CheY-like_superfamily"/>
</dbReference>
<dbReference type="Proteomes" id="UP000249524">
    <property type="component" value="Unassembled WGS sequence"/>
</dbReference>
<gene>
    <name evidence="4" type="ORF">DJ019_10420</name>
</gene>
<dbReference type="AlphaFoldDB" id="A0A328BFF2"/>
<dbReference type="EMBL" id="QFYS01000004">
    <property type="protein sequence ID" value="RAK65379.1"/>
    <property type="molecule type" value="Genomic_DNA"/>
</dbReference>
<proteinExistence type="predicted"/>
<dbReference type="RefSeq" id="WP_111275975.1">
    <property type="nucleotide sequence ID" value="NZ_QFYS01000004.1"/>
</dbReference>
<dbReference type="Pfam" id="PF00072">
    <property type="entry name" value="Response_reg"/>
    <property type="match status" value="1"/>
</dbReference>
<dbReference type="PANTHER" id="PTHR44591:SF3">
    <property type="entry name" value="RESPONSE REGULATORY DOMAIN-CONTAINING PROTEIN"/>
    <property type="match status" value="1"/>
</dbReference>
<evidence type="ECO:0000313" key="5">
    <source>
        <dbReference type="Proteomes" id="UP000249524"/>
    </source>
</evidence>
<dbReference type="PROSITE" id="PS50110">
    <property type="entry name" value="RESPONSE_REGULATORY"/>
    <property type="match status" value="1"/>
</dbReference>
<dbReference type="CDD" id="cd00156">
    <property type="entry name" value="REC"/>
    <property type="match status" value="1"/>
</dbReference>
<keyword evidence="5" id="KW-1185">Reference proteome</keyword>
<evidence type="ECO:0000313" key="4">
    <source>
        <dbReference type="EMBL" id="RAK65379.1"/>
    </source>
</evidence>
<comment type="caution">
    <text evidence="4">The sequence shown here is derived from an EMBL/GenBank/DDBJ whole genome shotgun (WGS) entry which is preliminary data.</text>
</comment>
<protein>
    <submittedName>
        <fullName evidence="4">Response regulator</fullName>
    </submittedName>
</protein>